<feature type="chain" id="PRO_5045684019" evidence="1">
    <location>
        <begin position="27"/>
        <end position="184"/>
    </location>
</feature>
<feature type="signal peptide" evidence="1">
    <location>
        <begin position="1"/>
        <end position="26"/>
    </location>
</feature>
<dbReference type="RefSeq" id="WP_286650142.1">
    <property type="nucleotide sequence ID" value="NZ_JACAGK010000001.1"/>
</dbReference>
<evidence type="ECO:0000313" key="3">
    <source>
        <dbReference type="Proteomes" id="UP001170954"/>
    </source>
</evidence>
<evidence type="ECO:0000256" key="1">
    <source>
        <dbReference type="SAM" id="SignalP"/>
    </source>
</evidence>
<dbReference type="Proteomes" id="UP001170954">
    <property type="component" value="Unassembled WGS sequence"/>
</dbReference>
<dbReference type="EMBL" id="JACAGK010000001">
    <property type="protein sequence ID" value="MDM1046787.1"/>
    <property type="molecule type" value="Genomic_DNA"/>
</dbReference>
<dbReference type="PROSITE" id="PS51257">
    <property type="entry name" value="PROKAR_LIPOPROTEIN"/>
    <property type="match status" value="1"/>
</dbReference>
<accession>A0ABT7NHW4</accession>
<organism evidence="2 3">
    <name type="scientific">Sphingobacterium hotanense</name>
    <dbReference type="NCBI Taxonomy" id="649196"/>
    <lineage>
        <taxon>Bacteria</taxon>
        <taxon>Pseudomonadati</taxon>
        <taxon>Bacteroidota</taxon>
        <taxon>Sphingobacteriia</taxon>
        <taxon>Sphingobacteriales</taxon>
        <taxon>Sphingobacteriaceae</taxon>
        <taxon>Sphingobacterium</taxon>
    </lineage>
</organism>
<proteinExistence type="predicted"/>
<gene>
    <name evidence="2" type="ORF">HX018_00790</name>
</gene>
<protein>
    <submittedName>
        <fullName evidence="2">Phosphoribosylglycinamide synthetase</fullName>
    </submittedName>
</protein>
<keyword evidence="1" id="KW-0732">Signal</keyword>
<evidence type="ECO:0000313" key="2">
    <source>
        <dbReference type="EMBL" id="MDM1046787.1"/>
    </source>
</evidence>
<reference evidence="2" key="2">
    <citation type="journal article" date="2022" name="Sci. Total Environ.">
        <title>Prevalence, transmission, and molecular epidemiology of tet(X)-positive bacteria among humans, animals, and environmental niches in China: An epidemiological, and genomic-based study.</title>
        <authorList>
            <person name="Dong N."/>
            <person name="Zeng Y."/>
            <person name="Cai C."/>
            <person name="Sun C."/>
            <person name="Lu J."/>
            <person name="Liu C."/>
            <person name="Zhou H."/>
            <person name="Sun Q."/>
            <person name="Shu L."/>
            <person name="Wang H."/>
            <person name="Wang Y."/>
            <person name="Wang S."/>
            <person name="Wu C."/>
            <person name="Chan E.W."/>
            <person name="Chen G."/>
            <person name="Shen Z."/>
            <person name="Chen S."/>
            <person name="Zhang R."/>
        </authorList>
    </citation>
    <scope>NUCLEOTIDE SEQUENCE</scope>
    <source>
        <strain evidence="2">R1692</strain>
    </source>
</reference>
<sequence length="184" mass="20011">MNYKLIIALGTTALFFTACTNSTNNADGSSDNNDTVVIKQEPAEQQVIVKEVSKAEETTDAPVIASKQIAKGVLNVTKVRVVGSILNVEMAIPNTDKNVFNLNIPSGNIYYIDDATAKKNTLLKDDEGKFMLTPTNDEGQKLWYLGSDDLILITLKFAAPPAESKTISLTFGEYGSFDELPVSR</sequence>
<reference evidence="2" key="1">
    <citation type="submission" date="2020-06" db="EMBL/GenBank/DDBJ databases">
        <authorList>
            <person name="Dong N."/>
        </authorList>
    </citation>
    <scope>NUCLEOTIDE SEQUENCE</scope>
    <source>
        <strain evidence="2">R1692</strain>
    </source>
</reference>
<comment type="caution">
    <text evidence="2">The sequence shown here is derived from an EMBL/GenBank/DDBJ whole genome shotgun (WGS) entry which is preliminary data.</text>
</comment>
<keyword evidence="3" id="KW-1185">Reference proteome</keyword>
<name>A0ABT7NHW4_9SPHI</name>